<keyword evidence="4" id="KW-0963">Cytoplasm</keyword>
<evidence type="ECO:0000313" key="11">
    <source>
        <dbReference type="EMBL" id="SVC37114.1"/>
    </source>
</evidence>
<evidence type="ECO:0000256" key="3">
    <source>
        <dbReference type="ARBA" id="ARBA00012906"/>
    </source>
</evidence>
<dbReference type="Gene3D" id="3.40.50.300">
    <property type="entry name" value="P-loop containing nucleotide triphosphate hydrolases"/>
    <property type="match status" value="1"/>
</dbReference>
<dbReference type="Pfam" id="PF13189">
    <property type="entry name" value="Cytidylate_kin2"/>
    <property type="match status" value="1"/>
</dbReference>
<comment type="similarity">
    <text evidence="2">Belongs to the cytidylate kinase family. Type 2 subfamily.</text>
</comment>
<evidence type="ECO:0000256" key="7">
    <source>
        <dbReference type="ARBA" id="ARBA00022777"/>
    </source>
</evidence>
<keyword evidence="7" id="KW-0418">Kinase</keyword>
<dbReference type="GO" id="GO:0005524">
    <property type="term" value="F:ATP binding"/>
    <property type="evidence" value="ECO:0007669"/>
    <property type="project" value="UniProtKB-KW"/>
</dbReference>
<dbReference type="NCBIfam" id="TIGR02173">
    <property type="entry name" value="cyt_kin_arch"/>
    <property type="match status" value="1"/>
</dbReference>
<evidence type="ECO:0000256" key="8">
    <source>
        <dbReference type="ARBA" id="ARBA00022840"/>
    </source>
</evidence>
<dbReference type="SUPFAM" id="SSF52540">
    <property type="entry name" value="P-loop containing nucleoside triphosphate hydrolases"/>
    <property type="match status" value="1"/>
</dbReference>
<dbReference type="CDD" id="cd02020">
    <property type="entry name" value="CMPK"/>
    <property type="match status" value="1"/>
</dbReference>
<comment type="subcellular location">
    <subcellularLocation>
        <location evidence="1">Cytoplasm</location>
    </subcellularLocation>
</comment>
<gene>
    <name evidence="11" type="ORF">METZ01_LOCUS289968</name>
</gene>
<reference evidence="11" key="1">
    <citation type="submission" date="2018-05" db="EMBL/GenBank/DDBJ databases">
        <authorList>
            <person name="Lanie J.A."/>
            <person name="Ng W.-L."/>
            <person name="Kazmierczak K.M."/>
            <person name="Andrzejewski T.M."/>
            <person name="Davidsen T.M."/>
            <person name="Wayne K.J."/>
            <person name="Tettelin H."/>
            <person name="Glass J.I."/>
            <person name="Rusch D."/>
            <person name="Podicherti R."/>
            <person name="Tsui H.-C.T."/>
            <person name="Winkler M.E."/>
        </authorList>
    </citation>
    <scope>NUCLEOTIDE SEQUENCE</scope>
</reference>
<dbReference type="GO" id="GO:0006139">
    <property type="term" value="P:nucleobase-containing compound metabolic process"/>
    <property type="evidence" value="ECO:0007669"/>
    <property type="project" value="InterPro"/>
</dbReference>
<dbReference type="InterPro" id="IPR011892">
    <property type="entry name" value="Cyt_kin_arch"/>
</dbReference>
<evidence type="ECO:0000256" key="9">
    <source>
        <dbReference type="ARBA" id="ARBA00047615"/>
    </source>
</evidence>
<dbReference type="InterPro" id="IPR027417">
    <property type="entry name" value="P-loop_NTPase"/>
</dbReference>
<protein>
    <recommendedName>
        <fullName evidence="3">(d)CMP kinase</fullName>
        <ecNumber evidence="3">2.7.4.25</ecNumber>
    </recommendedName>
</protein>
<comment type="catalytic activity">
    <reaction evidence="9">
        <text>dCMP + ATP = dCDP + ADP</text>
        <dbReference type="Rhea" id="RHEA:25094"/>
        <dbReference type="ChEBI" id="CHEBI:30616"/>
        <dbReference type="ChEBI" id="CHEBI:57566"/>
        <dbReference type="ChEBI" id="CHEBI:58593"/>
        <dbReference type="ChEBI" id="CHEBI:456216"/>
        <dbReference type="EC" id="2.7.4.25"/>
    </reaction>
</comment>
<organism evidence="11">
    <name type="scientific">marine metagenome</name>
    <dbReference type="NCBI Taxonomy" id="408172"/>
    <lineage>
        <taxon>unclassified sequences</taxon>
        <taxon>metagenomes</taxon>
        <taxon>ecological metagenomes</taxon>
    </lineage>
</organism>
<evidence type="ECO:0000256" key="6">
    <source>
        <dbReference type="ARBA" id="ARBA00022741"/>
    </source>
</evidence>
<dbReference type="InterPro" id="IPR011994">
    <property type="entry name" value="Cytidylate_kinase_dom"/>
</dbReference>
<dbReference type="GO" id="GO:0036431">
    <property type="term" value="F:dCMP kinase activity"/>
    <property type="evidence" value="ECO:0007669"/>
    <property type="project" value="InterPro"/>
</dbReference>
<evidence type="ECO:0000256" key="2">
    <source>
        <dbReference type="ARBA" id="ARBA00011005"/>
    </source>
</evidence>
<evidence type="ECO:0000256" key="10">
    <source>
        <dbReference type="ARBA" id="ARBA00048478"/>
    </source>
</evidence>
<comment type="catalytic activity">
    <reaction evidence="10">
        <text>CMP + ATP = CDP + ADP</text>
        <dbReference type="Rhea" id="RHEA:11600"/>
        <dbReference type="ChEBI" id="CHEBI:30616"/>
        <dbReference type="ChEBI" id="CHEBI:58069"/>
        <dbReference type="ChEBI" id="CHEBI:60377"/>
        <dbReference type="ChEBI" id="CHEBI:456216"/>
        <dbReference type="EC" id="2.7.4.25"/>
    </reaction>
</comment>
<evidence type="ECO:0000256" key="4">
    <source>
        <dbReference type="ARBA" id="ARBA00022490"/>
    </source>
</evidence>
<dbReference type="EMBL" id="UINC01087608">
    <property type="protein sequence ID" value="SVC37114.1"/>
    <property type="molecule type" value="Genomic_DNA"/>
</dbReference>
<dbReference type="EC" id="2.7.4.25" evidence="3"/>
<proteinExistence type="inferred from homology"/>
<accession>A0A382LJU8</accession>
<keyword evidence="5" id="KW-0808">Transferase</keyword>
<evidence type="ECO:0000256" key="1">
    <source>
        <dbReference type="ARBA" id="ARBA00004496"/>
    </source>
</evidence>
<evidence type="ECO:0000256" key="5">
    <source>
        <dbReference type="ARBA" id="ARBA00022679"/>
    </source>
</evidence>
<keyword evidence="6" id="KW-0547">Nucleotide-binding</keyword>
<keyword evidence="8" id="KW-0067">ATP-binding</keyword>
<dbReference type="GO" id="GO:0005737">
    <property type="term" value="C:cytoplasm"/>
    <property type="evidence" value="ECO:0007669"/>
    <property type="project" value="UniProtKB-SubCell"/>
</dbReference>
<sequence length="190" mass="20779">MCASSVITVSGLSGSGTTTVCELVAERSGFRYINAGAIFRTLAGEDGLSLAEFGQRAEADAGVDRRLDDRLAREAAEEKGGVILEGRLTGWMSIRYQQEALKVWLEADIEARAKRVAGREGQSPAEARLAIEQRERSEGIRYAANYGIDIRDLSPYDLVIDSVRHTPAELAQRILADRRLVAETDPTVQL</sequence>
<name>A0A382LJU8_9ZZZZ</name>
<dbReference type="AlphaFoldDB" id="A0A382LJU8"/>